<gene>
    <name evidence="3" type="ORF">TrRE_jg554</name>
</gene>
<dbReference type="CDD" id="cd00053">
    <property type="entry name" value="EGF"/>
    <property type="match status" value="1"/>
</dbReference>
<protein>
    <recommendedName>
        <fullName evidence="5">EGF-like domain-containing protein</fullName>
    </recommendedName>
</protein>
<dbReference type="EMBL" id="BRXZ01008460">
    <property type="protein sequence ID" value="GMI26638.1"/>
    <property type="molecule type" value="Genomic_DNA"/>
</dbReference>
<organism evidence="3 4">
    <name type="scientific">Triparma retinervis</name>
    <dbReference type="NCBI Taxonomy" id="2557542"/>
    <lineage>
        <taxon>Eukaryota</taxon>
        <taxon>Sar</taxon>
        <taxon>Stramenopiles</taxon>
        <taxon>Ochrophyta</taxon>
        <taxon>Bolidophyceae</taxon>
        <taxon>Parmales</taxon>
        <taxon>Triparmaceae</taxon>
        <taxon>Triparma</taxon>
    </lineage>
</organism>
<reference evidence="3" key="1">
    <citation type="submission" date="2022-07" db="EMBL/GenBank/DDBJ databases">
        <title>Genome analysis of Parmales, a sister group of diatoms, reveals the evolutionary specialization of diatoms from phago-mixotrophs to photoautotrophs.</title>
        <authorList>
            <person name="Ban H."/>
            <person name="Sato S."/>
            <person name="Yoshikawa S."/>
            <person name="Kazumasa Y."/>
            <person name="Nakamura Y."/>
            <person name="Ichinomiya M."/>
            <person name="Saitoh K."/>
            <person name="Sato N."/>
            <person name="Blanc-Mathieu R."/>
            <person name="Endo H."/>
            <person name="Kuwata A."/>
            <person name="Ogata H."/>
        </authorList>
    </citation>
    <scope>NUCLEOTIDE SEQUENCE</scope>
</reference>
<comment type="caution">
    <text evidence="3">The sequence shown here is derived from an EMBL/GenBank/DDBJ whole genome shotgun (WGS) entry which is preliminary data.</text>
</comment>
<feature type="region of interest" description="Disordered" evidence="1">
    <location>
        <begin position="343"/>
        <end position="394"/>
    </location>
</feature>
<feature type="transmembrane region" description="Helical" evidence="2">
    <location>
        <begin position="277"/>
        <end position="298"/>
    </location>
</feature>
<feature type="compositionally biased region" description="Basic and acidic residues" evidence="1">
    <location>
        <begin position="382"/>
        <end position="394"/>
    </location>
</feature>
<keyword evidence="4" id="KW-1185">Reference proteome</keyword>
<dbReference type="Pfam" id="PF23106">
    <property type="entry name" value="EGF_Teneurin"/>
    <property type="match status" value="1"/>
</dbReference>
<dbReference type="AlphaFoldDB" id="A0A9W7G0V2"/>
<evidence type="ECO:0000313" key="4">
    <source>
        <dbReference type="Proteomes" id="UP001165082"/>
    </source>
</evidence>
<evidence type="ECO:0000256" key="1">
    <source>
        <dbReference type="SAM" id="MobiDB-lite"/>
    </source>
</evidence>
<dbReference type="SUPFAM" id="SSF57196">
    <property type="entry name" value="EGF/Laminin"/>
    <property type="match status" value="1"/>
</dbReference>
<dbReference type="OrthoDB" id="202366at2759"/>
<feature type="compositionally biased region" description="Basic and acidic residues" evidence="1">
    <location>
        <begin position="364"/>
        <end position="374"/>
    </location>
</feature>
<keyword evidence="2" id="KW-1133">Transmembrane helix</keyword>
<feature type="transmembrane region" description="Helical" evidence="2">
    <location>
        <begin position="304"/>
        <end position="328"/>
    </location>
</feature>
<evidence type="ECO:0008006" key="5">
    <source>
        <dbReference type="Google" id="ProtNLM"/>
    </source>
</evidence>
<dbReference type="Gene3D" id="2.10.25.10">
    <property type="entry name" value="Laminin"/>
    <property type="match status" value="1"/>
</dbReference>
<feature type="transmembrane region" description="Helical" evidence="2">
    <location>
        <begin position="218"/>
        <end position="242"/>
    </location>
</feature>
<evidence type="ECO:0000256" key="2">
    <source>
        <dbReference type="SAM" id="Phobius"/>
    </source>
</evidence>
<name>A0A9W7G0V2_9STRA</name>
<keyword evidence="2" id="KW-0812">Transmembrane</keyword>
<feature type="transmembrane region" description="Helical" evidence="2">
    <location>
        <begin position="136"/>
        <end position="154"/>
    </location>
</feature>
<accession>A0A9W7G0V2</accession>
<dbReference type="Proteomes" id="UP001165082">
    <property type="component" value="Unassembled WGS sequence"/>
</dbReference>
<evidence type="ECO:0000313" key="3">
    <source>
        <dbReference type="EMBL" id="GMI26638.1"/>
    </source>
</evidence>
<feature type="transmembrane region" description="Helical" evidence="2">
    <location>
        <begin position="66"/>
        <end position="85"/>
    </location>
</feature>
<feature type="compositionally biased region" description="Polar residues" evidence="1">
    <location>
        <begin position="347"/>
        <end position="357"/>
    </location>
</feature>
<feature type="transmembrane region" description="Helical" evidence="2">
    <location>
        <begin position="106"/>
        <end position="130"/>
    </location>
</feature>
<keyword evidence="2" id="KW-0472">Membrane</keyword>
<feature type="transmembrane region" description="Helical" evidence="2">
    <location>
        <begin position="184"/>
        <end position="206"/>
    </location>
</feature>
<sequence>MFFDLDGNCKYSDWISIASSDCSGHGTCQAGRCTCDPGYSGKSDWITMEGYDCHVYIPNENFSPQWFGALLCTLISLGFVMVVLIRDLKKVKYTWSKLRKLKTFSLLSILFVDQTLILITCCCKAFKPTILLSPRIFGLFEGAIVMFALTFAALPRYAKLFLKVACKHLGENEKRDLMKKADKALTILPRFHTFFIVVLGVVALVMARSGSEFSNYFYVPYIAINIYIVTALLLMLPQLWFLKQATIGTIFQGIGKDRFGASHGSDSIIKMKRVIEIFIPAATFLISATAIALMFLLIPQCWKHWGGGLLVMIYAWTCGVSLAMRIFVVADRKEKMKGRVVEVCSGESRQPPTSSTFSSSNEGGGERSRLESLKVEGAINDFPRKSNPNHDIRI</sequence>
<proteinExistence type="predicted"/>